<keyword evidence="2" id="KW-1185">Reference proteome</keyword>
<evidence type="ECO:0000313" key="1">
    <source>
        <dbReference type="EMBL" id="KAK5860520.1"/>
    </source>
</evidence>
<comment type="caution">
    <text evidence="1">The sequence shown here is derived from an EMBL/GenBank/DDBJ whole genome shotgun (WGS) entry which is preliminary data.</text>
</comment>
<name>A0AAN7XGR8_ELEMC</name>
<sequence>MSSSPGSYCGVLQHICRPDYNLVWVQMLGAPGRQRLLLAPAESPPATQLSSPASCRRAARIHRASCPPTFTVCPGTPARILAPTKR</sequence>
<protein>
    <submittedName>
        <fullName evidence="1">Uncharacterized protein</fullName>
    </submittedName>
</protein>
<reference evidence="1 2" key="1">
    <citation type="journal article" date="2023" name="Genes (Basel)">
        <title>Chromosome-Level Genome Assembly and Circadian Gene Repertoire of the Patagonia Blennie Eleginops maclovinus-The Closest Ancestral Proxy of Antarctic Cryonotothenioids.</title>
        <authorList>
            <person name="Cheng C.C."/>
            <person name="Rivera-Colon A.G."/>
            <person name="Minhas B.F."/>
            <person name="Wilson L."/>
            <person name="Rayamajhi N."/>
            <person name="Vargas-Chacoff L."/>
            <person name="Catchen J.M."/>
        </authorList>
    </citation>
    <scope>NUCLEOTIDE SEQUENCE [LARGE SCALE GENOMIC DNA]</scope>
    <source>
        <strain evidence="1">JMC-PN-2008</strain>
    </source>
</reference>
<accession>A0AAN7XGR8</accession>
<reference evidence="1 2" key="2">
    <citation type="journal article" date="2023" name="Mol. Biol. Evol.">
        <title>Genomics of Secondarily Temperate Adaptation in the Only Non-Antarctic Icefish.</title>
        <authorList>
            <person name="Rivera-Colon A.G."/>
            <person name="Rayamajhi N."/>
            <person name="Minhas B.F."/>
            <person name="Madrigal G."/>
            <person name="Bilyk K.T."/>
            <person name="Yoon V."/>
            <person name="Hune M."/>
            <person name="Gregory S."/>
            <person name="Cheng C.H.C."/>
            <person name="Catchen J.M."/>
        </authorList>
    </citation>
    <scope>NUCLEOTIDE SEQUENCE [LARGE SCALE GENOMIC DNA]</scope>
    <source>
        <strain evidence="1">JMC-PN-2008</strain>
    </source>
</reference>
<dbReference type="AlphaFoldDB" id="A0AAN7XGR8"/>
<dbReference type="Proteomes" id="UP001346869">
    <property type="component" value="Unassembled WGS sequence"/>
</dbReference>
<evidence type="ECO:0000313" key="2">
    <source>
        <dbReference type="Proteomes" id="UP001346869"/>
    </source>
</evidence>
<organism evidence="1 2">
    <name type="scientific">Eleginops maclovinus</name>
    <name type="common">Patagonian blennie</name>
    <name type="synonym">Eleginus maclovinus</name>
    <dbReference type="NCBI Taxonomy" id="56733"/>
    <lineage>
        <taxon>Eukaryota</taxon>
        <taxon>Metazoa</taxon>
        <taxon>Chordata</taxon>
        <taxon>Craniata</taxon>
        <taxon>Vertebrata</taxon>
        <taxon>Euteleostomi</taxon>
        <taxon>Actinopterygii</taxon>
        <taxon>Neopterygii</taxon>
        <taxon>Teleostei</taxon>
        <taxon>Neoteleostei</taxon>
        <taxon>Acanthomorphata</taxon>
        <taxon>Eupercaria</taxon>
        <taxon>Perciformes</taxon>
        <taxon>Notothenioidei</taxon>
        <taxon>Eleginopidae</taxon>
        <taxon>Eleginops</taxon>
    </lineage>
</organism>
<gene>
    <name evidence="1" type="ORF">PBY51_021989</name>
</gene>
<dbReference type="EMBL" id="JAUZQC010000014">
    <property type="protein sequence ID" value="KAK5860520.1"/>
    <property type="molecule type" value="Genomic_DNA"/>
</dbReference>
<proteinExistence type="predicted"/>